<accession>A0A6M1RPA8</accession>
<evidence type="ECO:0000256" key="2">
    <source>
        <dbReference type="ARBA" id="ARBA00004141"/>
    </source>
</evidence>
<keyword evidence="8 12" id="KW-0812">Transmembrane</keyword>
<dbReference type="CDD" id="cd13959">
    <property type="entry name" value="PT_UbiA_COQ2"/>
    <property type="match status" value="1"/>
</dbReference>
<feature type="transmembrane region" description="Helical" evidence="12">
    <location>
        <begin position="106"/>
        <end position="128"/>
    </location>
</feature>
<evidence type="ECO:0000313" key="13">
    <source>
        <dbReference type="EMBL" id="NGO39379.1"/>
    </source>
</evidence>
<dbReference type="FunFam" id="1.10.357.140:FF:000008">
    <property type="entry name" value="4-hydroxybenzoate octaprenyltransferase"/>
    <property type="match status" value="1"/>
</dbReference>
<dbReference type="EMBL" id="JAAKYA010000053">
    <property type="protein sequence ID" value="NGO39379.1"/>
    <property type="molecule type" value="Genomic_DNA"/>
</dbReference>
<evidence type="ECO:0000256" key="3">
    <source>
        <dbReference type="ARBA" id="ARBA00005985"/>
    </source>
</evidence>
<evidence type="ECO:0000256" key="5">
    <source>
        <dbReference type="ARBA" id="ARBA00022519"/>
    </source>
</evidence>
<evidence type="ECO:0000256" key="7">
    <source>
        <dbReference type="ARBA" id="ARBA00022688"/>
    </source>
</evidence>
<dbReference type="InterPro" id="IPR000537">
    <property type="entry name" value="UbiA_prenyltransferase"/>
</dbReference>
<reference evidence="13 14" key="1">
    <citation type="submission" date="2020-02" db="EMBL/GenBank/DDBJ databases">
        <title>Draft genome sequence of Limisphaera ngatamarikiensis NGM72.4T, a thermophilic Verrucomicrobia grouped in subdivision 3.</title>
        <authorList>
            <person name="Carere C.R."/>
            <person name="Steen J."/>
            <person name="Hugenholtz P."/>
            <person name="Stott M.B."/>
        </authorList>
    </citation>
    <scope>NUCLEOTIDE SEQUENCE [LARGE SCALE GENOMIC DNA]</scope>
    <source>
        <strain evidence="13 14">NGM72.4</strain>
    </source>
</reference>
<dbReference type="EC" id="2.5.1.39" evidence="11"/>
<dbReference type="Proteomes" id="UP000477311">
    <property type="component" value="Unassembled WGS sequence"/>
</dbReference>
<evidence type="ECO:0000256" key="10">
    <source>
        <dbReference type="ARBA" id="ARBA00023136"/>
    </source>
</evidence>
<keyword evidence="10 12" id="KW-0472">Membrane</keyword>
<dbReference type="Gene3D" id="1.10.357.140">
    <property type="entry name" value="UbiA prenyltransferase"/>
    <property type="match status" value="1"/>
</dbReference>
<evidence type="ECO:0000256" key="12">
    <source>
        <dbReference type="SAM" id="Phobius"/>
    </source>
</evidence>
<evidence type="ECO:0000256" key="6">
    <source>
        <dbReference type="ARBA" id="ARBA00022679"/>
    </source>
</evidence>
<keyword evidence="5" id="KW-0997">Cell inner membrane</keyword>
<dbReference type="InterPro" id="IPR006371">
    <property type="entry name" value="Polyprenyltransferase_UbiA-li"/>
</dbReference>
<dbReference type="FunFam" id="1.20.120.1780:FF:000001">
    <property type="entry name" value="4-hydroxybenzoate octaprenyltransferase"/>
    <property type="match status" value="1"/>
</dbReference>
<dbReference type="RefSeq" id="WP_165107687.1">
    <property type="nucleotide sequence ID" value="NZ_JAAKYA010000053.1"/>
</dbReference>
<evidence type="ECO:0000256" key="8">
    <source>
        <dbReference type="ARBA" id="ARBA00022692"/>
    </source>
</evidence>
<feature type="transmembrane region" description="Helical" evidence="12">
    <location>
        <begin position="231"/>
        <end position="252"/>
    </location>
</feature>
<evidence type="ECO:0000256" key="11">
    <source>
        <dbReference type="ARBA" id="ARBA00034524"/>
    </source>
</evidence>
<feature type="transmembrane region" description="Helical" evidence="12">
    <location>
        <begin position="258"/>
        <end position="277"/>
    </location>
</feature>
<dbReference type="GO" id="GO:0008412">
    <property type="term" value="F:4-hydroxybenzoate polyprenyltransferase activity"/>
    <property type="evidence" value="ECO:0007669"/>
    <property type="project" value="UniProtKB-EC"/>
</dbReference>
<feature type="transmembrane region" description="Helical" evidence="12">
    <location>
        <begin position="31"/>
        <end position="52"/>
    </location>
</feature>
<protein>
    <recommendedName>
        <fullName evidence="11">4-hydroxybenzoate polyprenyltransferase</fullName>
        <ecNumber evidence="11">2.5.1.39</ecNumber>
    </recommendedName>
</protein>
<keyword evidence="4" id="KW-1003">Cell membrane</keyword>
<feature type="transmembrane region" description="Helical" evidence="12">
    <location>
        <begin position="289"/>
        <end position="311"/>
    </location>
</feature>
<feature type="transmembrane region" description="Helical" evidence="12">
    <location>
        <begin position="64"/>
        <end position="85"/>
    </location>
</feature>
<dbReference type="NCBIfam" id="TIGR01475">
    <property type="entry name" value="ubiA_other"/>
    <property type="match status" value="1"/>
</dbReference>
<dbReference type="GO" id="GO:0005886">
    <property type="term" value="C:plasma membrane"/>
    <property type="evidence" value="ECO:0007669"/>
    <property type="project" value="TreeGrafter"/>
</dbReference>
<evidence type="ECO:0000256" key="1">
    <source>
        <dbReference type="ARBA" id="ARBA00001946"/>
    </source>
</evidence>
<sequence>MKQGPETAPEHEPVAGPARGPLGQIRKWLSFVRFSHTVFALPFALAGMAVAAREHRGWPGWRTFSLILVAMVCARTCAMAFNRIVDRHWDAMNPRTAHRHLPTGQISLAGAWTLWALSGAGLVIASWFLNPLCFVLSPVALFVLCFYSVTKRFTHYTHLFLGIALGLAPVGAWLAVKGGDLTWMDGLRMTVLAAAVVFWVAGFDIIYSIQDYEFDRRHGLHSLPVAWGPRNALLAAFLSHMIMMGLLLLFGLLCRFRVAYLAGWFLILLCVLLEHWIARRRSLNWVQTAFFRLNALISVVFLAITLAEVVFQGGFHLRL</sequence>
<feature type="transmembrane region" description="Helical" evidence="12">
    <location>
        <begin position="188"/>
        <end position="210"/>
    </location>
</feature>
<organism evidence="13 14">
    <name type="scientific">Limisphaera ngatamarikiensis</name>
    <dbReference type="NCBI Taxonomy" id="1324935"/>
    <lineage>
        <taxon>Bacteria</taxon>
        <taxon>Pseudomonadati</taxon>
        <taxon>Verrucomicrobiota</taxon>
        <taxon>Verrucomicrobiia</taxon>
        <taxon>Limisphaerales</taxon>
        <taxon>Limisphaeraceae</taxon>
        <taxon>Limisphaera</taxon>
    </lineage>
</organism>
<keyword evidence="14" id="KW-1185">Reference proteome</keyword>
<keyword evidence="9 12" id="KW-1133">Transmembrane helix</keyword>
<name>A0A6M1RPA8_9BACT</name>
<evidence type="ECO:0000256" key="4">
    <source>
        <dbReference type="ARBA" id="ARBA00022475"/>
    </source>
</evidence>
<feature type="transmembrane region" description="Helical" evidence="12">
    <location>
        <begin position="157"/>
        <end position="176"/>
    </location>
</feature>
<gene>
    <name evidence="13" type="primary">ubiA</name>
    <name evidence="13" type="ORF">G4L39_08205</name>
</gene>
<keyword evidence="6 13" id="KW-0808">Transferase</keyword>
<dbReference type="PANTHER" id="PTHR11048:SF28">
    <property type="entry name" value="4-HYDROXYBENZOATE POLYPRENYLTRANSFERASE, MITOCHONDRIAL"/>
    <property type="match status" value="1"/>
</dbReference>
<dbReference type="AlphaFoldDB" id="A0A6M1RPA8"/>
<evidence type="ECO:0000313" key="14">
    <source>
        <dbReference type="Proteomes" id="UP000477311"/>
    </source>
</evidence>
<comment type="subcellular location">
    <subcellularLocation>
        <location evidence="2">Membrane</location>
        <topology evidence="2">Multi-pass membrane protein</topology>
    </subcellularLocation>
</comment>
<comment type="cofactor">
    <cofactor evidence="1">
        <name>Mg(2+)</name>
        <dbReference type="ChEBI" id="CHEBI:18420"/>
    </cofactor>
</comment>
<comment type="similarity">
    <text evidence="3">Belongs to the UbiA prenyltransferase family.</text>
</comment>
<comment type="caution">
    <text evidence="13">The sequence shown here is derived from an EMBL/GenBank/DDBJ whole genome shotgun (WGS) entry which is preliminary data.</text>
</comment>
<keyword evidence="7" id="KW-0831">Ubiquinone biosynthesis</keyword>
<dbReference type="Gene3D" id="1.20.120.1780">
    <property type="entry name" value="UbiA prenyltransferase"/>
    <property type="match status" value="1"/>
</dbReference>
<feature type="transmembrane region" description="Helical" evidence="12">
    <location>
        <begin position="134"/>
        <end position="150"/>
    </location>
</feature>
<dbReference type="InterPro" id="IPR044878">
    <property type="entry name" value="UbiA_sf"/>
</dbReference>
<evidence type="ECO:0000256" key="9">
    <source>
        <dbReference type="ARBA" id="ARBA00022989"/>
    </source>
</evidence>
<dbReference type="PANTHER" id="PTHR11048">
    <property type="entry name" value="PRENYLTRANSFERASES"/>
    <property type="match status" value="1"/>
</dbReference>
<proteinExistence type="inferred from homology"/>
<dbReference type="GO" id="GO:0006744">
    <property type="term" value="P:ubiquinone biosynthetic process"/>
    <property type="evidence" value="ECO:0007669"/>
    <property type="project" value="UniProtKB-KW"/>
</dbReference>
<dbReference type="Pfam" id="PF01040">
    <property type="entry name" value="UbiA"/>
    <property type="match status" value="1"/>
</dbReference>
<dbReference type="InterPro" id="IPR039653">
    <property type="entry name" value="Prenyltransferase"/>
</dbReference>